<evidence type="ECO:0000313" key="2">
    <source>
        <dbReference type="Proteomes" id="UP000437736"/>
    </source>
</evidence>
<protein>
    <recommendedName>
        <fullName evidence="3">Gluconolaconase</fullName>
    </recommendedName>
</protein>
<keyword evidence="2" id="KW-1185">Reference proteome</keyword>
<dbReference type="PANTHER" id="PTHR42060:SF1">
    <property type="entry name" value="NHL REPEAT-CONTAINING PROTEIN"/>
    <property type="match status" value="1"/>
</dbReference>
<dbReference type="Proteomes" id="UP000437736">
    <property type="component" value="Unassembled WGS sequence"/>
</dbReference>
<sequence length="340" mass="36909">MPITPIPAVALRPVAYFPKGSFLENLAVRSDGSVLVSSLLHKELWCVPGPEPSLDVEPVVVQTFDNIVMGIVEVEPEIFIVSLSDGYTTHESHLARIDLNGWAPGMLVSPEIIYTFDYRARALNGSCLLAPGVMLIADCFAGHIWRIDLDPGAHHARARIWTEHPTMGMDLDSEVAPPPQPGINGIHYGPKTGYVYYTSTAQQVFMRIRVDPATLEPAGYPEFVAAIDKTDDFCIDEVAGFAYVTRHRGNTIDRVPLAPGHGSEVRHIVGDPFDDRLVGPSSAAWGRNPNHPGRVAYVTVDGGRTAPPPDGIIRDAALLRIELQPAPVEEAPAYATVGRS</sequence>
<dbReference type="SUPFAM" id="SSF63829">
    <property type="entry name" value="Calcium-dependent phosphotriesterase"/>
    <property type="match status" value="1"/>
</dbReference>
<reference evidence="1 2" key="1">
    <citation type="submission" date="2019-11" db="EMBL/GenBank/DDBJ databases">
        <title>Acidiferrimicrobium australis gen. nov., sp. nov., an acidophilic and obligately heterotrophic, member of the Actinobacteria that catalyses dissimilatory oxido- reduction of iron isolated from metal-rich acidic water in Chile.</title>
        <authorList>
            <person name="Gonzalez D."/>
            <person name="Huber K."/>
            <person name="Hedrich S."/>
            <person name="Rojas-Villalobos C."/>
            <person name="Quatrini R."/>
            <person name="Dinamarca M.A."/>
            <person name="Schwarz A."/>
            <person name="Canales C."/>
            <person name="Nancucheo I."/>
        </authorList>
    </citation>
    <scope>NUCLEOTIDE SEQUENCE [LARGE SCALE GENOMIC DNA]</scope>
    <source>
        <strain evidence="1 2">USS-CCA1</strain>
    </source>
</reference>
<dbReference type="InterPro" id="IPR011042">
    <property type="entry name" value="6-blade_b-propeller_TolB-like"/>
</dbReference>
<comment type="caution">
    <text evidence="1">The sequence shown here is derived from an EMBL/GenBank/DDBJ whole genome shotgun (WGS) entry which is preliminary data.</text>
</comment>
<proteinExistence type="predicted"/>
<evidence type="ECO:0000313" key="1">
    <source>
        <dbReference type="EMBL" id="MST34185.1"/>
    </source>
</evidence>
<dbReference type="Gene3D" id="2.120.10.30">
    <property type="entry name" value="TolB, C-terminal domain"/>
    <property type="match status" value="1"/>
</dbReference>
<dbReference type="EMBL" id="WJHE01000889">
    <property type="protein sequence ID" value="MST34185.1"/>
    <property type="molecule type" value="Genomic_DNA"/>
</dbReference>
<accession>A0ABW9QWF0</accession>
<name>A0ABW9QWF0_9ACTN</name>
<dbReference type="PANTHER" id="PTHR42060">
    <property type="entry name" value="NHL REPEAT-CONTAINING PROTEIN-RELATED"/>
    <property type="match status" value="1"/>
</dbReference>
<gene>
    <name evidence="1" type="ORF">GHK86_15830</name>
</gene>
<evidence type="ECO:0008006" key="3">
    <source>
        <dbReference type="Google" id="ProtNLM"/>
    </source>
</evidence>
<organism evidence="1 2">
    <name type="scientific">Acidiferrimicrobium australe</name>
    <dbReference type="NCBI Taxonomy" id="2664430"/>
    <lineage>
        <taxon>Bacteria</taxon>
        <taxon>Bacillati</taxon>
        <taxon>Actinomycetota</taxon>
        <taxon>Acidimicrobiia</taxon>
        <taxon>Acidimicrobiales</taxon>
        <taxon>Acidimicrobiaceae</taxon>
        <taxon>Acidiferrimicrobium</taxon>
    </lineage>
</organism>
<dbReference type="InterPro" id="IPR052998">
    <property type="entry name" value="Hetero-Diels-Alderase-like"/>
</dbReference>